<evidence type="ECO:0000256" key="4">
    <source>
        <dbReference type="ARBA" id="ARBA00022801"/>
    </source>
</evidence>
<evidence type="ECO:0000256" key="7">
    <source>
        <dbReference type="ARBA" id="ARBA00023242"/>
    </source>
</evidence>
<evidence type="ECO:0000259" key="11">
    <source>
        <dbReference type="SMART" id="SM00474"/>
    </source>
</evidence>
<keyword evidence="2" id="KW-0540">Nuclease</keyword>
<dbReference type="OrthoDB" id="1920326at2759"/>
<dbReference type="CDD" id="cd06141">
    <property type="entry name" value="WRN_exo"/>
    <property type="match status" value="1"/>
</dbReference>
<feature type="region of interest" description="Disordered" evidence="10">
    <location>
        <begin position="257"/>
        <end position="288"/>
    </location>
</feature>
<evidence type="ECO:0000313" key="13">
    <source>
        <dbReference type="Proteomes" id="UP000559027"/>
    </source>
</evidence>
<evidence type="ECO:0000313" key="12">
    <source>
        <dbReference type="EMBL" id="KAF5355649.1"/>
    </source>
</evidence>
<dbReference type="SMART" id="SM00474">
    <property type="entry name" value="35EXOc"/>
    <property type="match status" value="1"/>
</dbReference>
<feature type="compositionally biased region" description="Polar residues" evidence="10">
    <location>
        <begin position="375"/>
        <end position="389"/>
    </location>
</feature>
<dbReference type="AlphaFoldDB" id="A0A8H5G0B7"/>
<evidence type="ECO:0000256" key="9">
    <source>
        <dbReference type="ARBA" id="ARBA00042761"/>
    </source>
</evidence>
<dbReference type="GO" id="GO:0006139">
    <property type="term" value="P:nucleobase-containing compound metabolic process"/>
    <property type="evidence" value="ECO:0007669"/>
    <property type="project" value="InterPro"/>
</dbReference>
<dbReference type="PANTHER" id="PTHR13620:SF109">
    <property type="entry name" value="3'-5' EXONUCLEASE"/>
    <property type="match status" value="1"/>
</dbReference>
<gene>
    <name evidence="12" type="ORF">D9756_004211</name>
</gene>
<evidence type="ECO:0000256" key="5">
    <source>
        <dbReference type="ARBA" id="ARBA00022839"/>
    </source>
</evidence>
<dbReference type="Proteomes" id="UP000559027">
    <property type="component" value="Unassembled WGS sequence"/>
</dbReference>
<keyword evidence="4" id="KW-0378">Hydrolase</keyword>
<feature type="domain" description="3'-5' exonuclease" evidence="11">
    <location>
        <begin position="47"/>
        <end position="225"/>
    </location>
</feature>
<keyword evidence="6" id="KW-0460">Magnesium</keyword>
<dbReference type="SUPFAM" id="SSF53098">
    <property type="entry name" value="Ribonuclease H-like"/>
    <property type="match status" value="1"/>
</dbReference>
<keyword evidence="13" id="KW-1185">Reference proteome</keyword>
<dbReference type="GO" id="GO:0046872">
    <property type="term" value="F:metal ion binding"/>
    <property type="evidence" value="ECO:0007669"/>
    <property type="project" value="UniProtKB-KW"/>
</dbReference>
<dbReference type="Gene3D" id="3.30.420.10">
    <property type="entry name" value="Ribonuclease H-like superfamily/Ribonuclease H"/>
    <property type="match status" value="1"/>
</dbReference>
<reference evidence="12 13" key="1">
    <citation type="journal article" date="2020" name="ISME J.">
        <title>Uncovering the hidden diversity of litter-decomposition mechanisms in mushroom-forming fungi.</title>
        <authorList>
            <person name="Floudas D."/>
            <person name="Bentzer J."/>
            <person name="Ahren D."/>
            <person name="Johansson T."/>
            <person name="Persson P."/>
            <person name="Tunlid A."/>
        </authorList>
    </citation>
    <scope>NUCLEOTIDE SEQUENCE [LARGE SCALE GENOMIC DNA]</scope>
    <source>
        <strain evidence="12 13">CBS 146.42</strain>
    </source>
</reference>
<evidence type="ECO:0000256" key="2">
    <source>
        <dbReference type="ARBA" id="ARBA00022722"/>
    </source>
</evidence>
<feature type="compositionally biased region" description="Polar residues" evidence="10">
    <location>
        <begin position="349"/>
        <end position="360"/>
    </location>
</feature>
<feature type="compositionally biased region" description="Low complexity" evidence="10">
    <location>
        <begin position="13"/>
        <end position="22"/>
    </location>
</feature>
<comment type="subcellular location">
    <subcellularLocation>
        <location evidence="1">Nucleus</location>
    </subcellularLocation>
</comment>
<proteinExistence type="predicted"/>
<dbReference type="InterPro" id="IPR051132">
    <property type="entry name" value="3-5_Exonuclease_domain"/>
</dbReference>
<keyword evidence="7" id="KW-0539">Nucleus</keyword>
<evidence type="ECO:0000256" key="6">
    <source>
        <dbReference type="ARBA" id="ARBA00022842"/>
    </source>
</evidence>
<dbReference type="GO" id="GO:0005634">
    <property type="term" value="C:nucleus"/>
    <property type="evidence" value="ECO:0007669"/>
    <property type="project" value="UniProtKB-SubCell"/>
</dbReference>
<dbReference type="InterPro" id="IPR002562">
    <property type="entry name" value="3'-5'_exonuclease_dom"/>
</dbReference>
<dbReference type="GO" id="GO:0008408">
    <property type="term" value="F:3'-5' exonuclease activity"/>
    <property type="evidence" value="ECO:0007669"/>
    <property type="project" value="InterPro"/>
</dbReference>
<keyword evidence="3" id="KW-0479">Metal-binding</keyword>
<protein>
    <recommendedName>
        <fullName evidence="8">3'-5' exonuclease</fullName>
    </recommendedName>
    <alternativeName>
        <fullName evidence="9">Werner Syndrome-like exonuclease</fullName>
    </alternativeName>
</protein>
<dbReference type="PANTHER" id="PTHR13620">
    <property type="entry name" value="3-5 EXONUCLEASE"/>
    <property type="match status" value="1"/>
</dbReference>
<organism evidence="12 13">
    <name type="scientific">Leucocoprinus leucothites</name>
    <dbReference type="NCBI Taxonomy" id="201217"/>
    <lineage>
        <taxon>Eukaryota</taxon>
        <taxon>Fungi</taxon>
        <taxon>Dikarya</taxon>
        <taxon>Basidiomycota</taxon>
        <taxon>Agaricomycotina</taxon>
        <taxon>Agaricomycetes</taxon>
        <taxon>Agaricomycetidae</taxon>
        <taxon>Agaricales</taxon>
        <taxon>Agaricineae</taxon>
        <taxon>Agaricaceae</taxon>
        <taxon>Leucocoprinus</taxon>
    </lineage>
</organism>
<comment type="caution">
    <text evidence="12">The sequence shown here is derived from an EMBL/GenBank/DDBJ whole genome shotgun (WGS) entry which is preliminary data.</text>
</comment>
<keyword evidence="5" id="KW-0269">Exonuclease</keyword>
<feature type="region of interest" description="Disordered" evidence="10">
    <location>
        <begin position="303"/>
        <end position="419"/>
    </location>
</feature>
<dbReference type="EMBL" id="JAACJO010000007">
    <property type="protein sequence ID" value="KAF5355649.1"/>
    <property type="molecule type" value="Genomic_DNA"/>
</dbReference>
<dbReference type="InterPro" id="IPR012337">
    <property type="entry name" value="RNaseH-like_sf"/>
</dbReference>
<evidence type="ECO:0000256" key="1">
    <source>
        <dbReference type="ARBA" id="ARBA00004123"/>
    </source>
</evidence>
<sequence length="419" mass="46341">MAAPQQTMDVHGSPVPVSSVPSQPTTNRAPEPTIPYSWREWHPNIELVYIRHHDQANKALERLAGGPYGFDLEWKPNFVKGQAENRVALVQIANHETILLLQVTAMQQFPSKLHEFLLDPNTIKVGVGIQGDAKKLYQDWNVDVKNCVDLALLARSVDNEKWKGRYTDPVGLARLIAVYENRALAKGKITRSNWERCLTVPQQTYAANDAHAGYVIYTRLMAMLPAVSPQPEPSCYTFDTTDGRLYIPFGGAAWRAFNPNYDPGPPPPPREPKPPKQNKPKPVKQSRPTVISATALANETYFPVARGPGSEDALPAPQSIPSLPGFLPSHGHRGGIRTSRGPAHPLHMQSRSRGFPSYSNVRRPHPPGNTPHHFNASNDPTPSFTQSDPFYSYEGPLHPSSSSYASGLQDPNPRMGNDI</sequence>
<accession>A0A8H5G0B7</accession>
<dbReference type="Pfam" id="PF01612">
    <property type="entry name" value="DNA_pol_A_exo1"/>
    <property type="match status" value="1"/>
</dbReference>
<evidence type="ECO:0000256" key="8">
    <source>
        <dbReference type="ARBA" id="ARBA00040531"/>
    </source>
</evidence>
<feature type="region of interest" description="Disordered" evidence="10">
    <location>
        <begin position="1"/>
        <end position="33"/>
    </location>
</feature>
<dbReference type="InterPro" id="IPR036397">
    <property type="entry name" value="RNaseH_sf"/>
</dbReference>
<dbReference type="GO" id="GO:0003676">
    <property type="term" value="F:nucleic acid binding"/>
    <property type="evidence" value="ECO:0007669"/>
    <property type="project" value="InterPro"/>
</dbReference>
<name>A0A8H5G0B7_9AGAR</name>
<evidence type="ECO:0000256" key="10">
    <source>
        <dbReference type="SAM" id="MobiDB-lite"/>
    </source>
</evidence>
<evidence type="ECO:0000256" key="3">
    <source>
        <dbReference type="ARBA" id="ARBA00022723"/>
    </source>
</evidence>